<dbReference type="STRING" id="755732.Fluta_0342"/>
<dbReference type="EMBL" id="CP002542">
    <property type="protein sequence ID" value="AEA42350.1"/>
    <property type="molecule type" value="Genomic_DNA"/>
</dbReference>
<accession>F2IDH4</accession>
<dbReference type="Proteomes" id="UP000007463">
    <property type="component" value="Chromosome"/>
</dbReference>
<proteinExistence type="predicted"/>
<keyword evidence="2" id="KW-1185">Reference proteome</keyword>
<dbReference type="RefSeq" id="WP_013685124.1">
    <property type="nucleotide sequence ID" value="NC_015321.1"/>
</dbReference>
<evidence type="ECO:0000313" key="1">
    <source>
        <dbReference type="EMBL" id="AEA42350.1"/>
    </source>
</evidence>
<dbReference type="AlphaFoldDB" id="F2IDH4"/>
<gene>
    <name evidence="1" type="ordered locus">Fluta_0342</name>
</gene>
<organism evidence="1 2">
    <name type="scientific">Fluviicola taffensis (strain DSM 16823 / NCIMB 13979 / RW262)</name>
    <dbReference type="NCBI Taxonomy" id="755732"/>
    <lineage>
        <taxon>Bacteria</taxon>
        <taxon>Pseudomonadati</taxon>
        <taxon>Bacteroidota</taxon>
        <taxon>Flavobacteriia</taxon>
        <taxon>Flavobacteriales</taxon>
        <taxon>Crocinitomicaceae</taxon>
        <taxon>Fluviicola</taxon>
    </lineage>
</organism>
<reference evidence="1 2" key="1">
    <citation type="journal article" date="2011" name="Stand. Genomic Sci.">
        <title>Complete genome sequence of the gliding freshwater bacterium Fluviicola taffensis type strain (RW262).</title>
        <authorList>
            <person name="Woyke T."/>
            <person name="Chertkov O."/>
            <person name="Lapidus A."/>
            <person name="Nolan M."/>
            <person name="Lucas S."/>
            <person name="Del Rio T.G."/>
            <person name="Tice H."/>
            <person name="Cheng J.F."/>
            <person name="Tapia R."/>
            <person name="Han C."/>
            <person name="Goodwin L."/>
            <person name="Pitluck S."/>
            <person name="Liolios K."/>
            <person name="Pagani I."/>
            <person name="Ivanova N."/>
            <person name="Huntemann M."/>
            <person name="Mavromatis K."/>
            <person name="Mikhailova N."/>
            <person name="Pati A."/>
            <person name="Chen A."/>
            <person name="Palaniappan K."/>
            <person name="Land M."/>
            <person name="Hauser L."/>
            <person name="Brambilla E.M."/>
            <person name="Rohde M."/>
            <person name="Mwirichia R."/>
            <person name="Sikorski J."/>
            <person name="Tindall B.J."/>
            <person name="Goker M."/>
            <person name="Bristow J."/>
            <person name="Eisen J.A."/>
            <person name="Markowitz V."/>
            <person name="Hugenholtz P."/>
            <person name="Klenk H.P."/>
            <person name="Kyrpides N.C."/>
        </authorList>
    </citation>
    <scope>NUCLEOTIDE SEQUENCE [LARGE SCALE GENOMIC DNA]</scope>
    <source>
        <strain evidence="2">DSM 16823 / RW262 / RW262</strain>
    </source>
</reference>
<evidence type="ECO:0000313" key="2">
    <source>
        <dbReference type="Proteomes" id="UP000007463"/>
    </source>
</evidence>
<dbReference type="KEGG" id="fte:Fluta_0342"/>
<evidence type="ECO:0008006" key="3">
    <source>
        <dbReference type="Google" id="ProtNLM"/>
    </source>
</evidence>
<name>F2IDH4_FLUTR</name>
<dbReference type="HOGENOM" id="CLU_1105863_0_0_10"/>
<reference evidence="2" key="2">
    <citation type="submission" date="2011-02" db="EMBL/GenBank/DDBJ databases">
        <title>The complete genome of Fluviicola taffensis DSM 16823.</title>
        <authorList>
            <consortium name="US DOE Joint Genome Institute (JGI-PGF)"/>
            <person name="Lucas S."/>
            <person name="Copeland A."/>
            <person name="Lapidus A."/>
            <person name="Bruce D."/>
            <person name="Goodwin L."/>
            <person name="Pitluck S."/>
            <person name="Kyrpides N."/>
            <person name="Mavromatis K."/>
            <person name="Ivanova N."/>
            <person name="Mikhailova N."/>
            <person name="Pagani I."/>
            <person name="Chertkov O."/>
            <person name="Detter J.C."/>
            <person name="Han C."/>
            <person name="Tapia R."/>
            <person name="Land M."/>
            <person name="Hauser L."/>
            <person name="Markowitz V."/>
            <person name="Cheng J.-F."/>
            <person name="Hugenholtz P."/>
            <person name="Woyke T."/>
            <person name="Wu D."/>
            <person name="Tindall B."/>
            <person name="Pomrenke H.G."/>
            <person name="Brambilla E."/>
            <person name="Klenk H.-P."/>
            <person name="Eisen J.A."/>
        </authorList>
    </citation>
    <scope>NUCLEOTIDE SEQUENCE [LARGE SCALE GENOMIC DNA]</scope>
    <source>
        <strain evidence="2">DSM 16823 / RW262 / RW262</strain>
    </source>
</reference>
<sequence length="251" mass="29698">MFTREGIIADVQNAVKVQLEKNGFMLDAENQHNKYIKCYDWGYDYCFLPHVRFQPEHILFSLTVHRRIDFVEKIWQEWSNLVNVNIEDPNDITTLYITEKNAYPEIINEEYYDGYGSFIFEISEKGLQTINEIVDNIFNEKIVFKLQELRDLKTVDKFINSDLDSPQNVNEIFNVDGAFMFKRMIFAKITGNGIYDDICKLFKSRFNKIDEIAKTPGKEYFLNYPIVFEKVYERLKNIEPLKNTVLSEKTA</sequence>
<protein>
    <recommendedName>
        <fullName evidence="3">DUF4304 domain-containing protein</fullName>
    </recommendedName>
</protein>